<feature type="region of interest" description="Disordered" evidence="1">
    <location>
        <begin position="176"/>
        <end position="226"/>
    </location>
</feature>
<evidence type="ECO:0000313" key="2">
    <source>
        <dbReference type="EMBL" id="KAH7046658.1"/>
    </source>
</evidence>
<dbReference type="EMBL" id="JAGTJR010000017">
    <property type="protein sequence ID" value="KAH7046658.1"/>
    <property type="molecule type" value="Genomic_DNA"/>
</dbReference>
<protein>
    <submittedName>
        <fullName evidence="2">Uncharacterized protein</fullName>
    </submittedName>
</protein>
<name>A0ABQ8G6U4_9PEZI</name>
<comment type="caution">
    <text evidence="2">The sequence shown here is derived from an EMBL/GenBank/DDBJ whole genome shotgun (WGS) entry which is preliminary data.</text>
</comment>
<evidence type="ECO:0000313" key="3">
    <source>
        <dbReference type="Proteomes" id="UP000774617"/>
    </source>
</evidence>
<gene>
    <name evidence="2" type="ORF">B0J12DRAFT_134904</name>
</gene>
<feature type="compositionally biased region" description="Basic and acidic residues" evidence="1">
    <location>
        <begin position="112"/>
        <end position="121"/>
    </location>
</feature>
<feature type="region of interest" description="Disordered" evidence="1">
    <location>
        <begin position="112"/>
        <end position="136"/>
    </location>
</feature>
<proteinExistence type="predicted"/>
<keyword evidence="3" id="KW-1185">Reference proteome</keyword>
<sequence length="279" mass="29985">MPAQLAVAHMAHVDGRARECLGLILAGLMDRGVTNEARRHNGWLAAHGTASVPFRCCLLGRTDPRSSLQRSFGTDGAWKGSLKAAGGRQKQLERVPIRCGWALALRERLTEHEQNEAEKRSAMAMGSDGRVRTHRTPFGGAKTKRCGDVRFELGEGERCCDTLWAGGGRRGQVDDGTWEHGASDSGGAWFDWQPDAGRTAHRRGQGPAGTNTLRAPPAPWSRAPRRPASLFGRWHDVKAAGTLRCHDPDLGGRSPRPPDERGAAAAVISAGRAALIAAT</sequence>
<reference evidence="2 3" key="1">
    <citation type="journal article" date="2021" name="Nat. Commun.">
        <title>Genetic determinants of endophytism in the Arabidopsis root mycobiome.</title>
        <authorList>
            <person name="Mesny F."/>
            <person name="Miyauchi S."/>
            <person name="Thiergart T."/>
            <person name="Pickel B."/>
            <person name="Atanasova L."/>
            <person name="Karlsson M."/>
            <person name="Huettel B."/>
            <person name="Barry K.W."/>
            <person name="Haridas S."/>
            <person name="Chen C."/>
            <person name="Bauer D."/>
            <person name="Andreopoulos W."/>
            <person name="Pangilinan J."/>
            <person name="LaButti K."/>
            <person name="Riley R."/>
            <person name="Lipzen A."/>
            <person name="Clum A."/>
            <person name="Drula E."/>
            <person name="Henrissat B."/>
            <person name="Kohler A."/>
            <person name="Grigoriev I.V."/>
            <person name="Martin F.M."/>
            <person name="Hacquard S."/>
        </authorList>
    </citation>
    <scope>NUCLEOTIDE SEQUENCE [LARGE SCALE GENOMIC DNA]</scope>
    <source>
        <strain evidence="2 3">MPI-SDFR-AT-0080</strain>
    </source>
</reference>
<accession>A0ABQ8G6U4</accession>
<organism evidence="2 3">
    <name type="scientific">Macrophomina phaseolina</name>
    <dbReference type="NCBI Taxonomy" id="35725"/>
    <lineage>
        <taxon>Eukaryota</taxon>
        <taxon>Fungi</taxon>
        <taxon>Dikarya</taxon>
        <taxon>Ascomycota</taxon>
        <taxon>Pezizomycotina</taxon>
        <taxon>Dothideomycetes</taxon>
        <taxon>Dothideomycetes incertae sedis</taxon>
        <taxon>Botryosphaeriales</taxon>
        <taxon>Botryosphaeriaceae</taxon>
        <taxon>Macrophomina</taxon>
    </lineage>
</organism>
<dbReference type="Proteomes" id="UP000774617">
    <property type="component" value="Unassembled WGS sequence"/>
</dbReference>
<evidence type="ECO:0000256" key="1">
    <source>
        <dbReference type="SAM" id="MobiDB-lite"/>
    </source>
</evidence>